<protein>
    <submittedName>
        <fullName evidence="1">Uncharacterized protein</fullName>
    </submittedName>
</protein>
<dbReference type="PANTHER" id="PTHR35218">
    <property type="entry name" value="RNASE H DOMAIN-CONTAINING PROTEIN"/>
    <property type="match status" value="1"/>
</dbReference>
<accession>A0A9J6B1W0</accession>
<dbReference type="Gene3D" id="3.60.10.10">
    <property type="entry name" value="Endonuclease/exonuclease/phosphatase"/>
    <property type="match status" value="1"/>
</dbReference>
<organism evidence="1 2">
    <name type="scientific">Solanum commersonii</name>
    <name type="common">Commerson's wild potato</name>
    <name type="synonym">Commerson's nightshade</name>
    <dbReference type="NCBI Taxonomy" id="4109"/>
    <lineage>
        <taxon>Eukaryota</taxon>
        <taxon>Viridiplantae</taxon>
        <taxon>Streptophyta</taxon>
        <taxon>Embryophyta</taxon>
        <taxon>Tracheophyta</taxon>
        <taxon>Spermatophyta</taxon>
        <taxon>Magnoliopsida</taxon>
        <taxon>eudicotyledons</taxon>
        <taxon>Gunneridae</taxon>
        <taxon>Pentapetalae</taxon>
        <taxon>asterids</taxon>
        <taxon>lamiids</taxon>
        <taxon>Solanales</taxon>
        <taxon>Solanaceae</taxon>
        <taxon>Solanoideae</taxon>
        <taxon>Solaneae</taxon>
        <taxon>Solanum</taxon>
    </lineage>
</organism>
<keyword evidence="2" id="KW-1185">Reference proteome</keyword>
<dbReference type="OrthoDB" id="1906115at2759"/>
<dbReference type="InterPro" id="IPR036691">
    <property type="entry name" value="Endo/exonu/phosph_ase_sf"/>
</dbReference>
<dbReference type="PANTHER" id="PTHR35218:SF9">
    <property type="entry name" value="ENDONUCLEASE_EXONUCLEASE_PHOSPHATASE DOMAIN-CONTAINING PROTEIN"/>
    <property type="match status" value="1"/>
</dbReference>
<proteinExistence type="predicted"/>
<reference evidence="1 2" key="1">
    <citation type="submission" date="2020-09" db="EMBL/GenBank/DDBJ databases">
        <title>De no assembly of potato wild relative species, Solanum commersonii.</title>
        <authorList>
            <person name="Cho K."/>
        </authorList>
    </citation>
    <scope>NUCLEOTIDE SEQUENCE [LARGE SCALE GENOMIC DNA]</scope>
    <source>
        <strain evidence="1">LZ3.2</strain>
        <tissue evidence="1">Leaf</tissue>
    </source>
</reference>
<dbReference type="EMBL" id="JACXVP010000001">
    <property type="protein sequence ID" value="KAG5630554.1"/>
    <property type="molecule type" value="Genomic_DNA"/>
</dbReference>
<gene>
    <name evidence="1" type="ORF">H5410_002271</name>
</gene>
<name>A0A9J6B1W0_SOLCO</name>
<evidence type="ECO:0000313" key="1">
    <source>
        <dbReference type="EMBL" id="KAG5630554.1"/>
    </source>
</evidence>
<dbReference type="AlphaFoldDB" id="A0A9J6B1W0"/>
<sequence>MENKRNLVKTIGSKGGILVMWDKRSWKGEMVEYGNQSITCKLCEVNRELTWFLLAVYASCDRNERMDLWEDLGAMRRLCEGPWVVSGDFNTTRFPPRKPTVSGFLEP</sequence>
<dbReference type="Proteomes" id="UP000824120">
    <property type="component" value="Chromosome 1"/>
</dbReference>
<dbReference type="SUPFAM" id="SSF56219">
    <property type="entry name" value="DNase I-like"/>
    <property type="match status" value="1"/>
</dbReference>
<evidence type="ECO:0000313" key="2">
    <source>
        <dbReference type="Proteomes" id="UP000824120"/>
    </source>
</evidence>
<comment type="caution">
    <text evidence="1">The sequence shown here is derived from an EMBL/GenBank/DDBJ whole genome shotgun (WGS) entry which is preliminary data.</text>
</comment>